<sequence length="132" mass="14429">MTPATAPATAGVEASERAFTMLWNAALHEATRQDLSAPILIARVAREAGIEAMACVGAAVTHDRAALIGHSAELVGMLTLLWATAGVEPEEIWTELHKRERIGTLLHEMAYKPGRPKRRLTRPWRVDSTKLP</sequence>
<dbReference type="AlphaFoldDB" id="A0A5R9JA05"/>
<dbReference type="Proteomes" id="UP000305654">
    <property type="component" value="Unassembled WGS sequence"/>
</dbReference>
<proteinExistence type="predicted"/>
<dbReference type="EMBL" id="VCDI01000002">
    <property type="protein sequence ID" value="TLU73377.1"/>
    <property type="molecule type" value="Genomic_DNA"/>
</dbReference>
<accession>A0A5R9JA05</accession>
<name>A0A5R9JA05_9PROT</name>
<gene>
    <name evidence="1" type="ORF">FE263_08255</name>
</gene>
<reference evidence="1 2" key="1">
    <citation type="submission" date="2019-05" db="EMBL/GenBank/DDBJ databases">
        <authorList>
            <person name="Pankratov T."/>
            <person name="Grouzdev D."/>
        </authorList>
    </citation>
    <scope>NUCLEOTIDE SEQUENCE [LARGE SCALE GENOMIC DNA]</scope>
    <source>
        <strain evidence="1 2">KEBCLARHB70R</strain>
    </source>
</reference>
<evidence type="ECO:0000313" key="2">
    <source>
        <dbReference type="Proteomes" id="UP000305654"/>
    </source>
</evidence>
<keyword evidence="2" id="KW-1185">Reference proteome</keyword>
<comment type="caution">
    <text evidence="1">The sequence shown here is derived from an EMBL/GenBank/DDBJ whole genome shotgun (WGS) entry which is preliminary data.</text>
</comment>
<protein>
    <submittedName>
        <fullName evidence="1">Uncharacterized protein</fullName>
    </submittedName>
</protein>
<dbReference type="RefSeq" id="WP_138325457.1">
    <property type="nucleotide sequence ID" value="NZ_VCDI01000002.1"/>
</dbReference>
<evidence type="ECO:0000313" key="1">
    <source>
        <dbReference type="EMBL" id="TLU73377.1"/>
    </source>
</evidence>
<organism evidence="1 2">
    <name type="scientific">Lichenicoccus roseus</name>
    <dbReference type="NCBI Taxonomy" id="2683649"/>
    <lineage>
        <taxon>Bacteria</taxon>
        <taxon>Pseudomonadati</taxon>
        <taxon>Pseudomonadota</taxon>
        <taxon>Alphaproteobacteria</taxon>
        <taxon>Acetobacterales</taxon>
        <taxon>Acetobacteraceae</taxon>
        <taxon>Lichenicoccus</taxon>
    </lineage>
</organism>
<dbReference type="OrthoDB" id="7225308at2"/>